<proteinExistence type="predicted"/>
<keyword evidence="2" id="KW-1185">Reference proteome</keyword>
<comment type="caution">
    <text evidence="1">The sequence shown here is derived from an EMBL/GenBank/DDBJ whole genome shotgun (WGS) entry which is preliminary data.</text>
</comment>
<evidence type="ECO:0000313" key="2">
    <source>
        <dbReference type="Proteomes" id="UP001437256"/>
    </source>
</evidence>
<gene>
    <name evidence="1" type="ORF">AAF712_004432</name>
</gene>
<dbReference type="Proteomes" id="UP001437256">
    <property type="component" value="Unassembled WGS sequence"/>
</dbReference>
<reference evidence="1 2" key="1">
    <citation type="submission" date="2024-05" db="EMBL/GenBank/DDBJ databases">
        <title>A draft genome resource for the thread blight pathogen Marasmius tenuissimus strain MS-2.</title>
        <authorList>
            <person name="Yulfo-Soto G.E."/>
            <person name="Baruah I.K."/>
            <person name="Amoako-Attah I."/>
            <person name="Bukari Y."/>
            <person name="Meinhardt L.W."/>
            <person name="Bailey B.A."/>
            <person name="Cohen S.P."/>
        </authorList>
    </citation>
    <scope>NUCLEOTIDE SEQUENCE [LARGE SCALE GENOMIC DNA]</scope>
    <source>
        <strain evidence="1 2">MS-2</strain>
    </source>
</reference>
<evidence type="ECO:0000313" key="1">
    <source>
        <dbReference type="EMBL" id="KAL0068354.1"/>
    </source>
</evidence>
<name>A0ABR3A4U3_9AGAR</name>
<organism evidence="1 2">
    <name type="scientific">Marasmius tenuissimus</name>
    <dbReference type="NCBI Taxonomy" id="585030"/>
    <lineage>
        <taxon>Eukaryota</taxon>
        <taxon>Fungi</taxon>
        <taxon>Dikarya</taxon>
        <taxon>Basidiomycota</taxon>
        <taxon>Agaricomycotina</taxon>
        <taxon>Agaricomycetes</taxon>
        <taxon>Agaricomycetidae</taxon>
        <taxon>Agaricales</taxon>
        <taxon>Marasmiineae</taxon>
        <taxon>Marasmiaceae</taxon>
        <taxon>Marasmius</taxon>
    </lineage>
</organism>
<accession>A0ABR3A4U3</accession>
<protein>
    <submittedName>
        <fullName evidence="1">Uncharacterized protein</fullName>
    </submittedName>
</protein>
<dbReference type="EMBL" id="JBBXMP010000018">
    <property type="protein sequence ID" value="KAL0068354.1"/>
    <property type="molecule type" value="Genomic_DNA"/>
</dbReference>
<sequence>MLDVFDDVGATPNLKTVLFSAHHAELIFRSLSSHTPRLPSLQYVKCGTGEGYDIMGCPMDRFPWAGIRHCDLGFDSKRTPVTVFEALRLGGNLESLLFHGQANVGLDQKPYRSREEYSEAVVSSLKTLSIRLGNYKGFYGLVNDFIYGVTLPHLNDLSISLIEPATLRATEGFELRGEWPRKAFCNFFKRSGCTLTTLVLEGIPLLTLDVVSVLRSTPQLQSFTLCELWAVPVTNESECSENSAPGTLYKTVTESFRKRLEAPAFGTDMFATQHPLLPRLTFLKLGVQSHFDADRAFVDMVKSRWNRPNGDVFSYNTEVLRTAVLHIMDRAAEEAIYEPLKRLDGRGMMVTVLADGRRVV</sequence>